<keyword evidence="1" id="KW-0489">Methyltransferase</keyword>
<name>A0A3N2RDN3_LYSEN</name>
<organism evidence="1 2">
    <name type="scientific">Lysobacter enzymogenes</name>
    <dbReference type="NCBI Taxonomy" id="69"/>
    <lineage>
        <taxon>Bacteria</taxon>
        <taxon>Pseudomonadati</taxon>
        <taxon>Pseudomonadota</taxon>
        <taxon>Gammaproteobacteria</taxon>
        <taxon>Lysobacterales</taxon>
        <taxon>Lysobacteraceae</taxon>
        <taxon>Lysobacter</taxon>
    </lineage>
</organism>
<dbReference type="GO" id="GO:0032259">
    <property type="term" value="P:methylation"/>
    <property type="evidence" value="ECO:0007669"/>
    <property type="project" value="UniProtKB-KW"/>
</dbReference>
<sequence>MTDADHRNNRRTVAAYEGYAGGYAAAVPAMPSGNAAADLRRLAAAAGPSGQVLEIGSGPGWDADFLETLGVRVRRTDVTEAFVRFQLERGKNAHRLDLLTDEIEGVYDGIAMLYVLQHFEREQVDAVLDKLARGLAANGVLLMSHMLGEGEEWEGDGGDYRVVRWPAAAMDARLQRAGFAVESESFIDSERRPWRSVLARKRD</sequence>
<dbReference type="Pfam" id="PF13489">
    <property type="entry name" value="Methyltransf_23"/>
    <property type="match status" value="1"/>
</dbReference>
<dbReference type="AlphaFoldDB" id="A0A3N2RDN3"/>
<dbReference type="EMBL" id="RCTY01000044">
    <property type="protein sequence ID" value="ROU05555.1"/>
    <property type="molecule type" value="Genomic_DNA"/>
</dbReference>
<gene>
    <name evidence="1" type="ORF">D9T17_17800</name>
</gene>
<proteinExistence type="predicted"/>
<evidence type="ECO:0000313" key="2">
    <source>
        <dbReference type="Proteomes" id="UP000275910"/>
    </source>
</evidence>
<comment type="caution">
    <text evidence="1">The sequence shown here is derived from an EMBL/GenBank/DDBJ whole genome shotgun (WGS) entry which is preliminary data.</text>
</comment>
<dbReference type="SUPFAM" id="SSF53335">
    <property type="entry name" value="S-adenosyl-L-methionine-dependent methyltransferases"/>
    <property type="match status" value="1"/>
</dbReference>
<dbReference type="Proteomes" id="UP000275910">
    <property type="component" value="Unassembled WGS sequence"/>
</dbReference>
<dbReference type="GO" id="GO:0008168">
    <property type="term" value="F:methyltransferase activity"/>
    <property type="evidence" value="ECO:0007669"/>
    <property type="project" value="UniProtKB-KW"/>
</dbReference>
<accession>A0A3N2RDN3</accession>
<dbReference type="Gene3D" id="3.40.50.150">
    <property type="entry name" value="Vaccinia Virus protein VP39"/>
    <property type="match status" value="1"/>
</dbReference>
<keyword evidence="1" id="KW-0808">Transferase</keyword>
<protein>
    <submittedName>
        <fullName evidence="1">Class I SAM-dependent methyltransferase</fullName>
    </submittedName>
</protein>
<evidence type="ECO:0000313" key="1">
    <source>
        <dbReference type="EMBL" id="ROU05555.1"/>
    </source>
</evidence>
<dbReference type="RefSeq" id="WP_123648672.1">
    <property type="nucleotide sequence ID" value="NZ_RCTY01000044.1"/>
</dbReference>
<reference evidence="1 2" key="1">
    <citation type="submission" date="2018-10" db="EMBL/GenBank/DDBJ databases">
        <title>The genome of Lysobacter enzymogenes OH11.</title>
        <authorList>
            <person name="Liu F."/>
            <person name="Zhao Y."/>
            <person name="Qian G."/>
            <person name="Chen Y."/>
            <person name="Xu H."/>
        </authorList>
    </citation>
    <scope>NUCLEOTIDE SEQUENCE [LARGE SCALE GENOMIC DNA]</scope>
    <source>
        <strain evidence="1 2">OH11</strain>
    </source>
</reference>
<dbReference type="InterPro" id="IPR029063">
    <property type="entry name" value="SAM-dependent_MTases_sf"/>
</dbReference>
<dbReference type="CDD" id="cd02440">
    <property type="entry name" value="AdoMet_MTases"/>
    <property type="match status" value="1"/>
</dbReference>